<keyword evidence="9" id="KW-1185">Reference proteome</keyword>
<evidence type="ECO:0000256" key="4">
    <source>
        <dbReference type="ARBA" id="ARBA00023125"/>
    </source>
</evidence>
<evidence type="ECO:0000259" key="6">
    <source>
        <dbReference type="Pfam" id="PF01385"/>
    </source>
</evidence>
<proteinExistence type="inferred from homology"/>
<dbReference type="GO" id="GO:0032196">
    <property type="term" value="P:transposition"/>
    <property type="evidence" value="ECO:0007669"/>
    <property type="project" value="UniProtKB-KW"/>
</dbReference>
<dbReference type="HOGENOM" id="CLU_032903_1_1_3"/>
<protein>
    <submittedName>
        <fullName evidence="8">Transposase</fullName>
    </submittedName>
</protein>
<keyword evidence="3" id="KW-0815">Transposition</keyword>
<feature type="domain" description="Cas12f1-like TNB" evidence="7">
    <location>
        <begin position="331"/>
        <end position="389"/>
    </location>
</feature>
<sequence length="448" mass="52149">MEFKAVLKEPQKLAINEAIRTARFVRNKVLRYWMDNRGTGKKELYRYNTQLREEFEFVKDLNSHACQASVENVERAIKRFFDNCKKKIPGKKGYPRFKKHSRSVEYKQSGWKLSPDNKSIKFTDKKGIGKVKLKGTWDLWRFEQKLIKRVRIVQKADGYYVHFCVKVDNSEQLEATGFTVGLDLGLKEFYTDSDGYSEPNPRFYKKGEKRAIFYQRRVSRKKKGSANRKKAINRLGRTHLKISRQREEHAKRLVRSYRKIVEPYYKRFNPFMQSRTPIKAPLSKVSSPARCVIRSNDLVAYVRAACRRQDLRVKNLVKNHCLAKSINDAGWYQFREWLEYFGQKFGRITVAVNPAYTSQNCSSCGEVVKKSLSTRTHACKCGCRLDRDVPSEPLREHNAAKNILSRALGTVGHTGTYRAVRSNQELSETERVWVGGFARVKTSKILTI</sequence>
<dbReference type="InterPro" id="IPR001959">
    <property type="entry name" value="Transposase"/>
</dbReference>
<dbReference type="InterPro" id="IPR051399">
    <property type="entry name" value="RNA-guided_DNA_endo/Transpos"/>
</dbReference>
<evidence type="ECO:0000313" key="8">
    <source>
        <dbReference type="EMBL" id="EGJ30379.1"/>
    </source>
</evidence>
<evidence type="ECO:0000256" key="1">
    <source>
        <dbReference type="ARBA" id="ARBA00008761"/>
    </source>
</evidence>
<dbReference type="PANTHER" id="PTHR30405">
    <property type="entry name" value="TRANSPOSASE"/>
    <property type="match status" value="1"/>
</dbReference>
<evidence type="ECO:0000313" key="9">
    <source>
        <dbReference type="Proteomes" id="UP000003959"/>
    </source>
</evidence>
<dbReference type="Proteomes" id="UP000003959">
    <property type="component" value="Unassembled WGS sequence"/>
</dbReference>
<dbReference type="GO" id="GO:0006310">
    <property type="term" value="P:DNA recombination"/>
    <property type="evidence" value="ECO:0007669"/>
    <property type="project" value="UniProtKB-KW"/>
</dbReference>
<dbReference type="AlphaFoldDB" id="F4XYG6"/>
<evidence type="ECO:0000256" key="2">
    <source>
        <dbReference type="ARBA" id="ARBA00011044"/>
    </source>
</evidence>
<gene>
    <name evidence="8" type="ORF">LYNGBM3L_51700</name>
</gene>
<evidence type="ECO:0000256" key="5">
    <source>
        <dbReference type="ARBA" id="ARBA00023172"/>
    </source>
</evidence>
<dbReference type="RefSeq" id="WP_008187985.1">
    <property type="nucleotide sequence ID" value="NZ_GL890954.1"/>
</dbReference>
<dbReference type="Pfam" id="PF01385">
    <property type="entry name" value="OrfB_IS605"/>
    <property type="match status" value="1"/>
</dbReference>
<dbReference type="EMBL" id="GL890954">
    <property type="protein sequence ID" value="EGJ30379.1"/>
    <property type="molecule type" value="Genomic_DNA"/>
</dbReference>
<reference evidence="9" key="1">
    <citation type="journal article" date="2011" name="Proc. Natl. Acad. Sci. U.S.A.">
        <title>Genomic insights into the physiology and ecology of the marine filamentous cyanobacterium Lyngbya majuscula.</title>
        <authorList>
            <person name="Jones A.C."/>
            <person name="Monroe E.A."/>
            <person name="Podell S."/>
            <person name="Hess W.R."/>
            <person name="Klages S."/>
            <person name="Esquenazi E."/>
            <person name="Niessen S."/>
            <person name="Hoover H."/>
            <person name="Rothmann M."/>
            <person name="Lasken R.S."/>
            <person name="Yates J.R.III."/>
            <person name="Reinhardt R."/>
            <person name="Kube M."/>
            <person name="Burkart M.D."/>
            <person name="Allen E.E."/>
            <person name="Dorrestein P.C."/>
            <person name="Gerwick W.H."/>
            <person name="Gerwick L."/>
        </authorList>
    </citation>
    <scope>NUCLEOTIDE SEQUENCE [LARGE SCALE GENOMIC DNA]</scope>
    <source>
        <strain evidence="9">3L</strain>
    </source>
</reference>
<dbReference type="NCBIfam" id="NF040570">
    <property type="entry name" value="guided_TnpB"/>
    <property type="match status" value="1"/>
</dbReference>
<accession>F4XYG6</accession>
<comment type="similarity">
    <text evidence="1">In the C-terminal section; belongs to the transposase 35 family.</text>
</comment>
<comment type="similarity">
    <text evidence="2">In the N-terminal section; belongs to the transposase 2 family.</text>
</comment>
<name>F4XYG6_9CYAN</name>
<dbReference type="InterPro" id="IPR010095">
    <property type="entry name" value="Cas12f1-like_TNB"/>
</dbReference>
<feature type="domain" description="Probable transposase IS891/IS1136/IS1341" evidence="6">
    <location>
        <begin position="162"/>
        <end position="256"/>
    </location>
</feature>
<evidence type="ECO:0000256" key="3">
    <source>
        <dbReference type="ARBA" id="ARBA00022578"/>
    </source>
</evidence>
<organism evidence="8 9">
    <name type="scientific">Moorena producens 3L</name>
    <dbReference type="NCBI Taxonomy" id="489825"/>
    <lineage>
        <taxon>Bacteria</taxon>
        <taxon>Bacillati</taxon>
        <taxon>Cyanobacteriota</taxon>
        <taxon>Cyanophyceae</taxon>
        <taxon>Coleofasciculales</taxon>
        <taxon>Coleofasciculaceae</taxon>
        <taxon>Moorena</taxon>
    </lineage>
</organism>
<evidence type="ECO:0000259" key="7">
    <source>
        <dbReference type="Pfam" id="PF07282"/>
    </source>
</evidence>
<keyword evidence="4" id="KW-0238">DNA-binding</keyword>
<dbReference type="GO" id="GO:0003677">
    <property type="term" value="F:DNA binding"/>
    <property type="evidence" value="ECO:0007669"/>
    <property type="project" value="UniProtKB-KW"/>
</dbReference>
<dbReference type="Pfam" id="PF07282">
    <property type="entry name" value="Cas12f1-like_TNB"/>
    <property type="match status" value="1"/>
</dbReference>
<dbReference type="PANTHER" id="PTHR30405:SF11">
    <property type="entry name" value="RNA-GUIDED DNA ENDONUCLEASE RV2885C-RELATED"/>
    <property type="match status" value="1"/>
</dbReference>
<dbReference type="eggNOG" id="COG0675">
    <property type="taxonomic scope" value="Bacteria"/>
</dbReference>
<keyword evidence="5" id="KW-0233">DNA recombination</keyword>